<dbReference type="AlphaFoldDB" id="A0A2N9EYV2"/>
<dbReference type="EMBL" id="OIVN01000675">
    <property type="protein sequence ID" value="SPC83916.1"/>
    <property type="molecule type" value="Genomic_DNA"/>
</dbReference>
<gene>
    <name evidence="1" type="ORF">FSB_LOCUS11798</name>
</gene>
<name>A0A2N9EYV2_FAGSY</name>
<reference evidence="1" key="1">
    <citation type="submission" date="2018-02" db="EMBL/GenBank/DDBJ databases">
        <authorList>
            <person name="Cohen D.B."/>
            <person name="Kent A.D."/>
        </authorList>
    </citation>
    <scope>NUCLEOTIDE SEQUENCE</scope>
</reference>
<accession>A0A2N9EYV2</accession>
<organism evidence="1">
    <name type="scientific">Fagus sylvatica</name>
    <name type="common">Beechnut</name>
    <dbReference type="NCBI Taxonomy" id="28930"/>
    <lineage>
        <taxon>Eukaryota</taxon>
        <taxon>Viridiplantae</taxon>
        <taxon>Streptophyta</taxon>
        <taxon>Embryophyta</taxon>
        <taxon>Tracheophyta</taxon>
        <taxon>Spermatophyta</taxon>
        <taxon>Magnoliopsida</taxon>
        <taxon>eudicotyledons</taxon>
        <taxon>Gunneridae</taxon>
        <taxon>Pentapetalae</taxon>
        <taxon>rosids</taxon>
        <taxon>fabids</taxon>
        <taxon>Fagales</taxon>
        <taxon>Fagaceae</taxon>
        <taxon>Fagus</taxon>
    </lineage>
</organism>
<protein>
    <submittedName>
        <fullName evidence="1">Uncharacterized protein</fullName>
    </submittedName>
</protein>
<proteinExistence type="predicted"/>
<sequence>MGVTGYLLAWWLHARSRIVGGLRRRCKVSDSARIATAQEAPWSSLSLLGEIGAKVVKSRPVVLLACDNSGGGGLRSVLGSWDSRSSAQGVVDVSWWRHEDGGGARGLLWVLVAGWGF</sequence>
<evidence type="ECO:0000313" key="1">
    <source>
        <dbReference type="EMBL" id="SPC83916.1"/>
    </source>
</evidence>